<organism evidence="1 2">
    <name type="scientific">Dermacentor silvarum</name>
    <name type="common">Tick</name>
    <dbReference type="NCBI Taxonomy" id="543639"/>
    <lineage>
        <taxon>Eukaryota</taxon>
        <taxon>Metazoa</taxon>
        <taxon>Ecdysozoa</taxon>
        <taxon>Arthropoda</taxon>
        <taxon>Chelicerata</taxon>
        <taxon>Arachnida</taxon>
        <taxon>Acari</taxon>
        <taxon>Parasitiformes</taxon>
        <taxon>Ixodida</taxon>
        <taxon>Ixodoidea</taxon>
        <taxon>Ixodidae</taxon>
        <taxon>Rhipicephalinae</taxon>
        <taxon>Dermacentor</taxon>
    </lineage>
</organism>
<comment type="caution">
    <text evidence="1">The sequence shown here is derived from an EMBL/GenBank/DDBJ whole genome shotgun (WGS) entry which is preliminary data.</text>
</comment>
<evidence type="ECO:0000313" key="2">
    <source>
        <dbReference type="Proteomes" id="UP000821865"/>
    </source>
</evidence>
<proteinExistence type="predicted"/>
<reference evidence="1" key="1">
    <citation type="submission" date="2020-05" db="EMBL/GenBank/DDBJ databases">
        <title>Large-scale comparative analyses of tick genomes elucidate their genetic diversity and vector capacities.</title>
        <authorList>
            <person name="Jia N."/>
            <person name="Wang J."/>
            <person name="Shi W."/>
            <person name="Du L."/>
            <person name="Sun Y."/>
            <person name="Zhan W."/>
            <person name="Jiang J."/>
            <person name="Wang Q."/>
            <person name="Zhang B."/>
            <person name="Ji P."/>
            <person name="Sakyi L.B."/>
            <person name="Cui X."/>
            <person name="Yuan T."/>
            <person name="Jiang B."/>
            <person name="Yang W."/>
            <person name="Lam T.T.-Y."/>
            <person name="Chang Q."/>
            <person name="Ding S."/>
            <person name="Wang X."/>
            <person name="Zhu J."/>
            <person name="Ruan X."/>
            <person name="Zhao L."/>
            <person name="Wei J."/>
            <person name="Que T."/>
            <person name="Du C."/>
            <person name="Cheng J."/>
            <person name="Dai P."/>
            <person name="Han X."/>
            <person name="Huang E."/>
            <person name="Gao Y."/>
            <person name="Liu J."/>
            <person name="Shao H."/>
            <person name="Ye R."/>
            <person name="Li L."/>
            <person name="Wei W."/>
            <person name="Wang X."/>
            <person name="Wang C."/>
            <person name="Yang T."/>
            <person name="Huo Q."/>
            <person name="Li W."/>
            <person name="Guo W."/>
            <person name="Chen H."/>
            <person name="Zhou L."/>
            <person name="Ni X."/>
            <person name="Tian J."/>
            <person name="Zhou Y."/>
            <person name="Sheng Y."/>
            <person name="Liu T."/>
            <person name="Pan Y."/>
            <person name="Xia L."/>
            <person name="Li J."/>
            <person name="Zhao F."/>
            <person name="Cao W."/>
        </authorList>
    </citation>
    <scope>NUCLEOTIDE SEQUENCE</scope>
    <source>
        <strain evidence="1">Dsil-2018</strain>
    </source>
</reference>
<accession>A0ACB8C2I0</accession>
<sequence>MHIYKRYGSREDSGNNAFVICASTGKAAVAVGGTTVHAAFKLSRKRIGTTGDGGLNSSELNTFRVAFQRVKCVIIDEVSMMSADQLRAVDCRLHGLFGATVTGHYLDYFPLVRVVRQAYSTFSTILTKIGDGRELDEEDVHLIDSRFVSAEEALARAPSAVRIFYSNDEVQRFNTFVANRQQEQREVVCLRACDTLLGCKTQHANSREAQPSKPSSCPEGERNKQQDAVTSKDQHEPAKGVDSASTGRDTPPDVQLPVSVTESVEECMDASRDGASSMAGKRAYEMTVDSEQQRDDGGGGEPPTKTPGVRRSPYRPRPNIPGEPLRAVNPPP</sequence>
<evidence type="ECO:0000313" key="1">
    <source>
        <dbReference type="EMBL" id="KAH7933046.1"/>
    </source>
</evidence>
<protein>
    <submittedName>
        <fullName evidence="1">Uncharacterized protein</fullName>
    </submittedName>
</protein>
<dbReference type="EMBL" id="CM023478">
    <property type="protein sequence ID" value="KAH7933046.1"/>
    <property type="molecule type" value="Genomic_DNA"/>
</dbReference>
<gene>
    <name evidence="1" type="ORF">HPB49_007464</name>
</gene>
<name>A0ACB8C2I0_DERSI</name>
<dbReference type="Proteomes" id="UP000821865">
    <property type="component" value="Chromosome 9"/>
</dbReference>
<keyword evidence="2" id="KW-1185">Reference proteome</keyword>